<protein>
    <submittedName>
        <fullName evidence="1">Uncharacterized protein</fullName>
    </submittedName>
</protein>
<keyword evidence="2" id="KW-1185">Reference proteome</keyword>
<reference evidence="1 2" key="1">
    <citation type="submission" date="2019-06" db="EMBL/GenBank/DDBJ databases">
        <authorList>
            <person name="Broberg M."/>
        </authorList>
    </citation>
    <scope>NUCLEOTIDE SEQUENCE [LARGE SCALE GENOMIC DNA]</scope>
</reference>
<dbReference type="Proteomes" id="UP000766486">
    <property type="component" value="Unassembled WGS sequence"/>
</dbReference>
<name>A0ABY6ULV3_BIOOC</name>
<proteinExistence type="predicted"/>
<evidence type="ECO:0000313" key="1">
    <source>
        <dbReference type="EMBL" id="VUC31626.1"/>
    </source>
</evidence>
<sequence length="286" mass="32582">MASGIYYKLIVEGFGVLKPLCAVAFFVDIRGRDRFEIGLRNLALDHYGIDSLNELSLLDLETFTRSEFISAISNLQSFMVVCLEGRGRMWPNRCGIETVRPWQMHRSRPILGSVTSFDRIEHDPRPISHDLKRVYTGFVDPLRSVYIWFKLLDKWDVTKSSRQHNVNYEFLVAQFRAGYLTGEVNTSVIVDRESAMGWVQAEDATWTDLQHQRADNIRAKGKNVPLESDSRLARAPQPAIGFWLFPIEVLGEVPGPGASEDCGDWPYKRVINMAAYSPQLCLSDLH</sequence>
<organism evidence="1 2">
    <name type="scientific">Bionectria ochroleuca</name>
    <name type="common">Gliocladium roseum</name>
    <dbReference type="NCBI Taxonomy" id="29856"/>
    <lineage>
        <taxon>Eukaryota</taxon>
        <taxon>Fungi</taxon>
        <taxon>Dikarya</taxon>
        <taxon>Ascomycota</taxon>
        <taxon>Pezizomycotina</taxon>
        <taxon>Sordariomycetes</taxon>
        <taxon>Hypocreomycetidae</taxon>
        <taxon>Hypocreales</taxon>
        <taxon>Bionectriaceae</taxon>
        <taxon>Clonostachys</taxon>
    </lineage>
</organism>
<dbReference type="EMBL" id="CABFNS010000833">
    <property type="protein sequence ID" value="VUC31626.1"/>
    <property type="molecule type" value="Genomic_DNA"/>
</dbReference>
<comment type="caution">
    <text evidence="1">The sequence shown here is derived from an EMBL/GenBank/DDBJ whole genome shotgun (WGS) entry which is preliminary data.</text>
</comment>
<gene>
    <name evidence="1" type="ORF">CLO192961_LOCUS305623</name>
</gene>
<evidence type="ECO:0000313" key="2">
    <source>
        <dbReference type="Proteomes" id="UP000766486"/>
    </source>
</evidence>
<accession>A0ABY6ULV3</accession>